<dbReference type="EMBL" id="FOCD01000001">
    <property type="protein sequence ID" value="SEM90975.1"/>
    <property type="molecule type" value="Genomic_DNA"/>
</dbReference>
<dbReference type="PANTHER" id="PTHR38465:SF1">
    <property type="entry name" value="HTH-TYPE TRANSCRIPTIONAL REGULATOR MJ1563-RELATED"/>
    <property type="match status" value="1"/>
</dbReference>
<organism evidence="5 6">
    <name type="scientific">Terribacillus saccharophilus</name>
    <dbReference type="NCBI Taxonomy" id="361277"/>
    <lineage>
        <taxon>Bacteria</taxon>
        <taxon>Bacillati</taxon>
        <taxon>Bacillota</taxon>
        <taxon>Bacilli</taxon>
        <taxon>Bacillales</taxon>
        <taxon>Bacillaceae</taxon>
        <taxon>Terribacillus</taxon>
    </lineage>
</organism>
<dbReference type="RefSeq" id="WP_093880145.1">
    <property type="nucleotide sequence ID" value="NZ_FOCD01000001.1"/>
</dbReference>
<evidence type="ECO:0000313" key="5">
    <source>
        <dbReference type="EMBL" id="SEM90975.1"/>
    </source>
</evidence>
<gene>
    <name evidence="5" type="ORF">SAMN04489762_1375</name>
</gene>
<dbReference type="SUPFAM" id="SSF46785">
    <property type="entry name" value="Winged helix' DNA-binding domain"/>
    <property type="match status" value="1"/>
</dbReference>
<comment type="similarity">
    <text evidence="4">Belongs to the GbsR family.</text>
</comment>
<protein>
    <recommendedName>
        <fullName evidence="4">HTH-type transcriptional regulator</fullName>
    </recommendedName>
</protein>
<evidence type="ECO:0000256" key="3">
    <source>
        <dbReference type="ARBA" id="ARBA00023163"/>
    </source>
</evidence>
<dbReference type="PIRSF" id="PIRSF006707">
    <property type="entry name" value="MJ1563"/>
    <property type="match status" value="1"/>
</dbReference>
<keyword evidence="2 4" id="KW-0238">DNA-binding</keyword>
<keyword evidence="1 4" id="KW-0805">Transcription regulation</keyword>
<proteinExistence type="inferred from homology"/>
<dbReference type="Gene3D" id="1.10.10.10">
    <property type="entry name" value="Winged helix-like DNA-binding domain superfamily/Winged helix DNA-binding domain"/>
    <property type="match status" value="1"/>
</dbReference>
<dbReference type="InterPro" id="IPR052362">
    <property type="entry name" value="HTH-GbsR_regulator"/>
</dbReference>
<dbReference type="InterPro" id="IPR026282">
    <property type="entry name" value="MJ1563"/>
</dbReference>
<dbReference type="Proteomes" id="UP000199735">
    <property type="component" value="Unassembled WGS sequence"/>
</dbReference>
<sequence length="157" mass="18214">MNERISSYEALIMELTRTGEMFRLSSTEARLLAVLYIENRSLTLDQMAKLIGKSKTAANIAIRNLSHLELVDRVWVKGSRKDYYTNVEPLYKKLMTLQVKQWHTQTSRQFEAMQQLKQTIPDDDPDWKHMQEKLSSSLQFQQEAAALLKKITAFSSS</sequence>
<dbReference type="InterPro" id="IPR036390">
    <property type="entry name" value="WH_DNA-bd_sf"/>
</dbReference>
<dbReference type="PANTHER" id="PTHR38465">
    <property type="entry name" value="HTH-TYPE TRANSCRIPTIONAL REGULATOR MJ1563-RELATED"/>
    <property type="match status" value="1"/>
</dbReference>
<dbReference type="InterPro" id="IPR036388">
    <property type="entry name" value="WH-like_DNA-bd_sf"/>
</dbReference>
<evidence type="ECO:0000313" key="6">
    <source>
        <dbReference type="Proteomes" id="UP000199735"/>
    </source>
</evidence>
<dbReference type="AlphaFoldDB" id="A0AAX2EE40"/>
<dbReference type="GO" id="GO:0003677">
    <property type="term" value="F:DNA binding"/>
    <property type="evidence" value="ECO:0007669"/>
    <property type="project" value="UniProtKB-UniRule"/>
</dbReference>
<accession>A0AAX2EE40</accession>
<comment type="caution">
    <text evidence="5">The sequence shown here is derived from an EMBL/GenBank/DDBJ whole genome shotgun (WGS) entry which is preliminary data.</text>
</comment>
<evidence type="ECO:0000256" key="1">
    <source>
        <dbReference type="ARBA" id="ARBA00023015"/>
    </source>
</evidence>
<keyword evidence="3 4" id="KW-0804">Transcription</keyword>
<name>A0AAX2EE40_9BACI</name>
<evidence type="ECO:0000256" key="2">
    <source>
        <dbReference type="ARBA" id="ARBA00023125"/>
    </source>
</evidence>
<reference evidence="5 6" key="1">
    <citation type="submission" date="2016-10" db="EMBL/GenBank/DDBJ databases">
        <authorList>
            <person name="Varghese N."/>
            <person name="Submissions S."/>
        </authorList>
    </citation>
    <scope>NUCLEOTIDE SEQUENCE [LARGE SCALE GENOMIC DNA]</scope>
    <source>
        <strain evidence="5 6">DSM 21619</strain>
    </source>
</reference>
<evidence type="ECO:0000256" key="4">
    <source>
        <dbReference type="PIRNR" id="PIRNR006707"/>
    </source>
</evidence>